<dbReference type="OrthoDB" id="9798415at2"/>
<feature type="transmembrane region" description="Helical" evidence="8">
    <location>
        <begin position="435"/>
        <end position="455"/>
    </location>
</feature>
<reference evidence="9 10" key="1">
    <citation type="submission" date="2019-04" db="EMBL/GenBank/DDBJ databases">
        <authorList>
            <person name="Li Y."/>
            <person name="Wang J."/>
        </authorList>
    </citation>
    <scope>NUCLEOTIDE SEQUENCE [LARGE SCALE GENOMIC DNA]</scope>
    <source>
        <strain evidence="9 10">DSM 14668</strain>
    </source>
</reference>
<name>A0A4U1JD75_9BACT</name>
<keyword evidence="5 8" id="KW-0812">Transmembrane</keyword>
<dbReference type="SUPFAM" id="SSF82693">
    <property type="entry name" value="Multidrug efflux transporter AcrB pore domain, PN1, PN2, PC1 and PC2 subdomains"/>
    <property type="match status" value="3"/>
</dbReference>
<dbReference type="Gene3D" id="3.30.70.1440">
    <property type="entry name" value="Multidrug efflux transporter AcrB pore domain"/>
    <property type="match status" value="1"/>
</dbReference>
<feature type="transmembrane region" description="Helical" evidence="8">
    <location>
        <begin position="960"/>
        <end position="979"/>
    </location>
</feature>
<dbReference type="EMBL" id="SSMQ01000016">
    <property type="protein sequence ID" value="TKD07492.1"/>
    <property type="molecule type" value="Genomic_DNA"/>
</dbReference>
<evidence type="ECO:0000256" key="6">
    <source>
        <dbReference type="ARBA" id="ARBA00022989"/>
    </source>
</evidence>
<dbReference type="InterPro" id="IPR001036">
    <property type="entry name" value="Acrflvin-R"/>
</dbReference>
<feature type="transmembrane region" description="Helical" evidence="8">
    <location>
        <begin position="888"/>
        <end position="908"/>
    </location>
</feature>
<dbReference type="Gene3D" id="1.20.1640.10">
    <property type="entry name" value="Multidrug efflux transporter AcrB transmembrane domain"/>
    <property type="match status" value="2"/>
</dbReference>
<dbReference type="RefSeq" id="WP_136930088.1">
    <property type="nucleotide sequence ID" value="NZ_SSMQ01000016.1"/>
</dbReference>
<dbReference type="InterPro" id="IPR027463">
    <property type="entry name" value="AcrB_DN_DC_subdom"/>
</dbReference>
<dbReference type="PANTHER" id="PTHR32063">
    <property type="match status" value="1"/>
</dbReference>
<gene>
    <name evidence="9" type="ORF">E8A74_17080</name>
</gene>
<dbReference type="PRINTS" id="PR00702">
    <property type="entry name" value="ACRIFLAVINRP"/>
</dbReference>
<dbReference type="GO" id="GO:0042910">
    <property type="term" value="F:xenobiotic transmembrane transporter activity"/>
    <property type="evidence" value="ECO:0007669"/>
    <property type="project" value="TreeGrafter"/>
</dbReference>
<dbReference type="InterPro" id="IPR004763">
    <property type="entry name" value="CusA-like"/>
</dbReference>
<dbReference type="GO" id="GO:0008324">
    <property type="term" value="F:monoatomic cation transmembrane transporter activity"/>
    <property type="evidence" value="ECO:0007669"/>
    <property type="project" value="InterPro"/>
</dbReference>
<feature type="transmembrane region" description="Helical" evidence="8">
    <location>
        <begin position="862"/>
        <end position="881"/>
    </location>
</feature>
<feature type="transmembrane region" description="Helical" evidence="8">
    <location>
        <begin position="991"/>
        <end position="1016"/>
    </location>
</feature>
<keyword evidence="4" id="KW-1003">Cell membrane</keyword>
<feature type="transmembrane region" description="Helical" evidence="8">
    <location>
        <begin position="525"/>
        <end position="543"/>
    </location>
</feature>
<evidence type="ECO:0000256" key="1">
    <source>
        <dbReference type="ARBA" id="ARBA00004651"/>
    </source>
</evidence>
<comment type="caution">
    <text evidence="9">The sequence shown here is derived from an EMBL/GenBank/DDBJ whole genome shotgun (WGS) entry which is preliminary data.</text>
</comment>
<evidence type="ECO:0000256" key="8">
    <source>
        <dbReference type="SAM" id="Phobius"/>
    </source>
</evidence>
<sequence>MFENIVAAALRHRGAVLLVTLIVAVFGTWAFTGVTIEAFPDPTDTQVNVITLYAGQPAEEMERQISVPIERAVNGTPGLVRVRAINLFGLSFVTLTFGDGVDPIFARAQTTERLRNAELPEGVRPELGSLSTPIGEIYRYTLSSEKRDPLELRTLQDWVVRPRLLRVQGVADVVSYGGLVREIQVHPDPGAMAAKGVGMSELVRALEDSSENASGGIVERGAEALVIRSEGLFTGAADIGRIAVTTRGGTPIYLSDLASVQEGWTPRQGIVGRADDPDVVEGIILMRRGENPSEVLSAVRAKIDELNGKVLPRGVKIWTFYDRTELVSKTLETVARNLAEGAVLVVLVLFVVLLDLRAALIVASVIPMSLLSAFIYLKARGMSANLISMGAVDFGIIVDGAVVIVESIVHRMSHHGPSEPPTGARERIERAVGDVVRPTVFSLLIIIAAYLPIFLLQRVEGRIFAPLAHTVVAALVGSLLFSITLVPVLATFAYRKPRPHRESPVLRLASRLYVPALRASLRRPLAVLLLATASLGASGVLLARRGSEFLPELNEGALYLTFTLPSNVSLSEGRRLAPIIARIVDAFPEVEARVSQLGRPEDGTDPTMSNNLEMFVKLKPATEWGPDAPTLGALIAKMQTSLSVIPGLEVNFSQPIRDNVNENISGQFGQVALKIYGDDMPKLQEAAENAKRALADVPGIADLGIVKSGEVPQVRIRPSREALGRYGLSMEEVQGFVSTALGGRAVGKLWEGDRSFDVVLRFPESSRDSLEQIENLRVPTSSGALVPLSSLGEIGVDYGRASINRENGQRYIGVRMNVRGRDLGTFVDDARKAVEAKVPLDSGMSVEWGGEFESKERAMRRLALVLPLALLVTLGLLFNAFRSMPLAILVLLNVPFALVGGAVALWAFDMPVSIAAAVGFIALVGQASLNGVLVLSAIVERRAQGLGLDEAVMEGAKERLRAVLMTAALAALGLLPAAVSKAMGAETQRPIAVVIVGGTVSAALLSLVVLPVMYRLAVELSDRARRAFAMRAATAQASGDAE</sequence>
<feature type="transmembrane region" description="Helical" evidence="8">
    <location>
        <begin position="914"/>
        <end position="939"/>
    </location>
</feature>
<dbReference type="Pfam" id="PF00873">
    <property type="entry name" value="ACR_tran"/>
    <property type="match status" value="1"/>
</dbReference>
<dbReference type="NCBIfam" id="TIGR00914">
    <property type="entry name" value="2A0601"/>
    <property type="match status" value="1"/>
</dbReference>
<dbReference type="SUPFAM" id="SSF82866">
    <property type="entry name" value="Multidrug efflux transporter AcrB transmembrane domain"/>
    <property type="match status" value="2"/>
</dbReference>
<dbReference type="Gene3D" id="3.30.70.1320">
    <property type="entry name" value="Multidrug efflux transporter AcrB pore domain like"/>
    <property type="match status" value="1"/>
</dbReference>
<dbReference type="SUPFAM" id="SSF82714">
    <property type="entry name" value="Multidrug efflux transporter AcrB TolC docking domain, DN and DC subdomains"/>
    <property type="match status" value="2"/>
</dbReference>
<dbReference type="PANTHER" id="PTHR32063:SF24">
    <property type="entry name" value="CATION EFFLUX SYSTEM (ACRB_ACRD_ACRF FAMILY)"/>
    <property type="match status" value="1"/>
</dbReference>
<dbReference type="GO" id="GO:0005886">
    <property type="term" value="C:plasma membrane"/>
    <property type="evidence" value="ECO:0007669"/>
    <property type="project" value="UniProtKB-SubCell"/>
</dbReference>
<evidence type="ECO:0000256" key="7">
    <source>
        <dbReference type="ARBA" id="ARBA00023136"/>
    </source>
</evidence>
<evidence type="ECO:0000256" key="2">
    <source>
        <dbReference type="ARBA" id="ARBA00010942"/>
    </source>
</evidence>
<keyword evidence="6 8" id="KW-1133">Transmembrane helix</keyword>
<comment type="similarity">
    <text evidence="2">Belongs to the resistance-nodulation-cell division (RND) (TC 2.A.6) family.</text>
</comment>
<evidence type="ECO:0000256" key="4">
    <source>
        <dbReference type="ARBA" id="ARBA00022475"/>
    </source>
</evidence>
<keyword evidence="7 8" id="KW-0472">Membrane</keyword>
<evidence type="ECO:0000256" key="5">
    <source>
        <dbReference type="ARBA" id="ARBA00022692"/>
    </source>
</evidence>
<keyword evidence="10" id="KW-1185">Reference proteome</keyword>
<comment type="subcellular location">
    <subcellularLocation>
        <location evidence="1">Cell membrane</location>
        <topology evidence="1">Multi-pass membrane protein</topology>
    </subcellularLocation>
</comment>
<keyword evidence="3" id="KW-0813">Transport</keyword>
<evidence type="ECO:0000313" key="10">
    <source>
        <dbReference type="Proteomes" id="UP000309215"/>
    </source>
</evidence>
<evidence type="ECO:0000313" key="9">
    <source>
        <dbReference type="EMBL" id="TKD07492.1"/>
    </source>
</evidence>
<feature type="transmembrane region" description="Helical" evidence="8">
    <location>
        <begin position="467"/>
        <end position="494"/>
    </location>
</feature>
<organism evidence="9 10">
    <name type="scientific">Polyangium fumosum</name>
    <dbReference type="NCBI Taxonomy" id="889272"/>
    <lineage>
        <taxon>Bacteria</taxon>
        <taxon>Pseudomonadati</taxon>
        <taxon>Myxococcota</taxon>
        <taxon>Polyangia</taxon>
        <taxon>Polyangiales</taxon>
        <taxon>Polyangiaceae</taxon>
        <taxon>Polyangium</taxon>
    </lineage>
</organism>
<accession>A0A4U1JD75</accession>
<dbReference type="AlphaFoldDB" id="A0A4U1JD75"/>
<proteinExistence type="inferred from homology"/>
<dbReference type="Gene3D" id="3.30.70.1430">
    <property type="entry name" value="Multidrug efflux transporter AcrB pore domain"/>
    <property type="match status" value="2"/>
</dbReference>
<feature type="transmembrane region" description="Helical" evidence="8">
    <location>
        <begin position="383"/>
        <end position="405"/>
    </location>
</feature>
<dbReference type="Gene3D" id="3.30.2090.10">
    <property type="entry name" value="Multidrug efflux transporter AcrB TolC docking domain, DN and DC subdomains"/>
    <property type="match status" value="2"/>
</dbReference>
<evidence type="ECO:0000256" key="3">
    <source>
        <dbReference type="ARBA" id="ARBA00022448"/>
    </source>
</evidence>
<protein>
    <submittedName>
        <fullName evidence="9">Efflux RND transporter permease subunit</fullName>
    </submittedName>
</protein>
<dbReference type="Proteomes" id="UP000309215">
    <property type="component" value="Unassembled WGS sequence"/>
</dbReference>